<accession>A0ABW1KXU8</accession>
<feature type="transmembrane region" description="Helical" evidence="1">
    <location>
        <begin position="38"/>
        <end position="63"/>
    </location>
</feature>
<gene>
    <name evidence="2" type="ORF">ACFMB1_04805</name>
</gene>
<keyword evidence="1" id="KW-1133">Transmembrane helix</keyword>
<dbReference type="Proteomes" id="UP001596116">
    <property type="component" value="Unassembled WGS sequence"/>
</dbReference>
<evidence type="ECO:0000256" key="1">
    <source>
        <dbReference type="SAM" id="Phobius"/>
    </source>
</evidence>
<evidence type="ECO:0000313" key="3">
    <source>
        <dbReference type="Proteomes" id="UP001596116"/>
    </source>
</evidence>
<proteinExistence type="predicted"/>
<evidence type="ECO:0008006" key="4">
    <source>
        <dbReference type="Google" id="ProtNLM"/>
    </source>
</evidence>
<feature type="transmembrane region" description="Helical" evidence="1">
    <location>
        <begin position="84"/>
        <end position="102"/>
    </location>
</feature>
<organism evidence="2 3">
    <name type="scientific">Hyphococcus aureus</name>
    <dbReference type="NCBI Taxonomy" id="2666033"/>
    <lineage>
        <taxon>Bacteria</taxon>
        <taxon>Pseudomonadati</taxon>
        <taxon>Pseudomonadota</taxon>
        <taxon>Alphaproteobacteria</taxon>
        <taxon>Parvularculales</taxon>
        <taxon>Parvularculaceae</taxon>
        <taxon>Hyphococcus</taxon>
    </lineage>
</organism>
<keyword evidence="1" id="KW-0812">Transmembrane</keyword>
<dbReference type="PROSITE" id="PS51257">
    <property type="entry name" value="PROKAR_LIPOPROTEIN"/>
    <property type="match status" value="1"/>
</dbReference>
<reference evidence="2 3" key="1">
    <citation type="submission" date="2024-09" db="EMBL/GenBank/DDBJ databases">
        <authorList>
            <person name="Zhang Z.-H."/>
        </authorList>
    </citation>
    <scope>NUCLEOTIDE SEQUENCE [LARGE SCALE GENOMIC DNA]</scope>
    <source>
        <strain evidence="2 3">HHTR114</strain>
    </source>
</reference>
<dbReference type="RefSeq" id="WP_379879810.1">
    <property type="nucleotide sequence ID" value="NZ_JBHPON010000001.1"/>
</dbReference>
<dbReference type="EMBL" id="JBHPON010000001">
    <property type="protein sequence ID" value="MFC6034852.1"/>
    <property type="molecule type" value="Genomic_DNA"/>
</dbReference>
<name>A0ABW1KXU8_9PROT</name>
<keyword evidence="3" id="KW-1185">Reference proteome</keyword>
<keyword evidence="1" id="KW-0472">Membrane</keyword>
<protein>
    <recommendedName>
        <fullName evidence="4">DUF2178 domain-containing protein</fullName>
    </recommendedName>
</protein>
<evidence type="ECO:0000313" key="2">
    <source>
        <dbReference type="EMBL" id="MFC6034852.1"/>
    </source>
</evidence>
<comment type="caution">
    <text evidence="2">The sequence shown here is derived from an EMBL/GenBank/DDBJ whole genome shotgun (WGS) entry which is preliminary data.</text>
</comment>
<feature type="transmembrane region" description="Helical" evidence="1">
    <location>
        <begin position="7"/>
        <end position="26"/>
    </location>
</feature>
<sequence>MSFREISSWIVLAAMVWVFGCYALALREAENFGAGTTGMMLGTIIGFVVIVVVAHVIVAIFAVRTGDEAADERDRRISLRSDELAGYVLGAWTFAALAVALFKGYYLIANILFLGLAASEIAKNAYQVFLYRRSA</sequence>